<comment type="subunit">
    <text evidence="3">Homotetramer.</text>
</comment>
<accession>A0ABQ7P0Z6</accession>
<evidence type="ECO:0000256" key="1">
    <source>
        <dbReference type="ARBA" id="ARBA00001917"/>
    </source>
</evidence>
<evidence type="ECO:0000256" key="8">
    <source>
        <dbReference type="SAM" id="MobiDB-lite"/>
    </source>
</evidence>
<keyword evidence="6" id="KW-0576">Peroxisome</keyword>
<feature type="region of interest" description="Disordered" evidence="8">
    <location>
        <begin position="1"/>
        <end position="63"/>
    </location>
</feature>
<dbReference type="InterPro" id="IPR008259">
    <property type="entry name" value="FMN_hydac_DH_AS"/>
</dbReference>
<evidence type="ECO:0000259" key="9">
    <source>
        <dbReference type="PROSITE" id="PS51349"/>
    </source>
</evidence>
<keyword evidence="5" id="KW-0560">Oxidoreductase</keyword>
<dbReference type="Pfam" id="PF13837">
    <property type="entry name" value="Myb_DNA-bind_4"/>
    <property type="match status" value="1"/>
</dbReference>
<dbReference type="InterPro" id="IPR044822">
    <property type="entry name" value="Myb_DNA-bind_4"/>
</dbReference>
<dbReference type="SUPFAM" id="SSF51395">
    <property type="entry name" value="FMN-linked oxidoreductases"/>
    <property type="match status" value="1"/>
</dbReference>
<feature type="region of interest" description="Disordered" evidence="8">
    <location>
        <begin position="100"/>
        <end position="119"/>
    </location>
</feature>
<dbReference type="InterPro" id="IPR013785">
    <property type="entry name" value="Aldolase_TIM"/>
</dbReference>
<proteinExistence type="inferred from homology"/>
<dbReference type="InterPro" id="IPR037396">
    <property type="entry name" value="FMN_HAD"/>
</dbReference>
<gene>
    <name evidence="10" type="primary">A01p051600.1_BraROA</name>
    <name evidence="10" type="ORF">IGI04_003632</name>
</gene>
<comment type="caution">
    <text evidence="10">The sequence shown here is derived from an EMBL/GenBank/DDBJ whole genome shotgun (WGS) entry which is preliminary data.</text>
</comment>
<evidence type="ECO:0000313" key="11">
    <source>
        <dbReference type="Proteomes" id="UP000823674"/>
    </source>
</evidence>
<dbReference type="Gene3D" id="1.10.10.60">
    <property type="entry name" value="Homeodomain-like"/>
    <property type="match status" value="1"/>
</dbReference>
<dbReference type="Proteomes" id="UP000823674">
    <property type="component" value="Chromosome A01"/>
</dbReference>
<dbReference type="CDD" id="cd02809">
    <property type="entry name" value="alpha_hydroxyacid_oxid_FMN"/>
    <property type="match status" value="1"/>
</dbReference>
<dbReference type="Pfam" id="PF01070">
    <property type="entry name" value="FMN_dh"/>
    <property type="match status" value="2"/>
</dbReference>
<evidence type="ECO:0000256" key="6">
    <source>
        <dbReference type="ARBA" id="ARBA00023140"/>
    </source>
</evidence>
<comment type="similarity">
    <text evidence="7">Belongs to the FMN-dependent alpha-hydroxy acid dehydrogenase family.</text>
</comment>
<evidence type="ECO:0000256" key="3">
    <source>
        <dbReference type="ARBA" id="ARBA00011881"/>
    </source>
</evidence>
<dbReference type="EMBL" id="JADBGQ010000001">
    <property type="protein sequence ID" value="KAG5416065.1"/>
    <property type="molecule type" value="Genomic_DNA"/>
</dbReference>
<dbReference type="Gene3D" id="3.20.20.70">
    <property type="entry name" value="Aldolase class I"/>
    <property type="match status" value="2"/>
</dbReference>
<dbReference type="PANTHER" id="PTHR10578">
    <property type="entry name" value="S -2-HYDROXY-ACID OXIDASE-RELATED"/>
    <property type="match status" value="1"/>
</dbReference>
<comment type="cofactor">
    <cofactor evidence="1">
        <name>FMN</name>
        <dbReference type="ChEBI" id="CHEBI:58210"/>
    </cofactor>
</comment>
<dbReference type="PROSITE" id="PS51349">
    <property type="entry name" value="FMN_HYDROXY_ACID_DH_2"/>
    <property type="match status" value="1"/>
</dbReference>
<evidence type="ECO:0000256" key="5">
    <source>
        <dbReference type="ARBA" id="ARBA00023002"/>
    </source>
</evidence>
<comment type="subcellular location">
    <subcellularLocation>
        <location evidence="2">Peroxisome</location>
    </subcellularLocation>
</comment>
<dbReference type="PROSITE" id="PS00557">
    <property type="entry name" value="FMN_HYDROXY_ACID_DH_1"/>
    <property type="match status" value="1"/>
</dbReference>
<organism evidence="10 11">
    <name type="scientific">Brassica rapa subsp. trilocularis</name>
    <dbReference type="NCBI Taxonomy" id="1813537"/>
    <lineage>
        <taxon>Eukaryota</taxon>
        <taxon>Viridiplantae</taxon>
        <taxon>Streptophyta</taxon>
        <taxon>Embryophyta</taxon>
        <taxon>Tracheophyta</taxon>
        <taxon>Spermatophyta</taxon>
        <taxon>Magnoliopsida</taxon>
        <taxon>eudicotyledons</taxon>
        <taxon>Gunneridae</taxon>
        <taxon>Pentapetalae</taxon>
        <taxon>rosids</taxon>
        <taxon>malvids</taxon>
        <taxon>Brassicales</taxon>
        <taxon>Brassicaceae</taxon>
        <taxon>Brassiceae</taxon>
        <taxon>Brassica</taxon>
    </lineage>
</organism>
<name>A0ABQ7P0Z6_BRACM</name>
<dbReference type="InterPro" id="IPR012133">
    <property type="entry name" value="Alpha-hydoxy_acid_DH_FMN"/>
</dbReference>
<sequence>MADDEDQIRSHSDSPDPSSSSPPPPGKFTVTVASPAPPEKDPDASPLALLPIKSSGGGGREDCWSEKATGVLIDAWGKIHMELSRGNLKQKHWEKVAETVRSKEEDNGKTPKTDVQCKNRMDTVKKKYKQEKLTRGRSSSWVFFDKLDRLIGSTAKISSPPPPRGLLKIPMGKSWNLYHRQGEAETPRFGDKARVKAASKSWFDSDSESEATMSEDSGDRLPPPPLSKRKQGGGNTWREVSSAIMRFGEAYEQIENAKLRQMDQIVNVNEFQELAKRALPKMYFDFYSGGAEDQHTLKENVEAFTRIMFRPRVLVDVSKIDMSTRILGYPISAPIMIAPTAMHMLAHPQGETATAKAAAACNTIMIVSYMASCTIEEVASSCNAVRFLQIYSEGSGVEALASSTFDASLTWKDIEWLRSITKLPIMVKGILTREDALRAIEAGVDGIVVSNHGARQLDYSPATITVLEEIVHVVGGRVPVLLDGGVRRGTDVFKALALGAQAVLVVEMEKERLRFLKELESQRMHFFVKFQFELSQQREENGKH</sequence>
<dbReference type="EC" id="1.1.3.15" evidence="4"/>
<evidence type="ECO:0000256" key="7">
    <source>
        <dbReference type="ARBA" id="ARBA00024042"/>
    </source>
</evidence>
<evidence type="ECO:0000256" key="4">
    <source>
        <dbReference type="ARBA" id="ARBA00013087"/>
    </source>
</evidence>
<keyword evidence="11" id="KW-1185">Reference proteome</keyword>
<dbReference type="PANTHER" id="PTHR10578:SF144">
    <property type="entry name" value="(S)-2-HYDROXY-ACID OXIDASE"/>
    <property type="match status" value="1"/>
</dbReference>
<feature type="region of interest" description="Disordered" evidence="8">
    <location>
        <begin position="200"/>
        <end position="235"/>
    </location>
</feature>
<evidence type="ECO:0000256" key="2">
    <source>
        <dbReference type="ARBA" id="ARBA00004275"/>
    </source>
</evidence>
<reference evidence="10 11" key="1">
    <citation type="submission" date="2021-03" db="EMBL/GenBank/DDBJ databases">
        <authorList>
            <person name="King G.J."/>
            <person name="Bancroft I."/>
            <person name="Baten A."/>
            <person name="Bloomfield J."/>
            <person name="Borpatragohain P."/>
            <person name="He Z."/>
            <person name="Irish N."/>
            <person name="Irwin J."/>
            <person name="Liu K."/>
            <person name="Mauleon R.P."/>
            <person name="Moore J."/>
            <person name="Morris R."/>
            <person name="Ostergaard L."/>
            <person name="Wang B."/>
            <person name="Wells R."/>
        </authorList>
    </citation>
    <scope>NUCLEOTIDE SEQUENCE [LARGE SCALE GENOMIC DNA]</scope>
    <source>
        <strain evidence="10">R-o-18</strain>
        <tissue evidence="10">Leaf</tissue>
    </source>
</reference>
<evidence type="ECO:0000313" key="10">
    <source>
        <dbReference type="EMBL" id="KAG5416065.1"/>
    </source>
</evidence>
<dbReference type="InterPro" id="IPR000262">
    <property type="entry name" value="FMN-dep_DH"/>
</dbReference>
<feature type="domain" description="FMN hydroxy acid dehydrogenase" evidence="9">
    <location>
        <begin position="260"/>
        <end position="544"/>
    </location>
</feature>
<protein>
    <recommendedName>
        <fullName evidence="4">(S)-2-hydroxy-acid oxidase</fullName>
        <ecNumber evidence="4">1.1.3.15</ecNumber>
    </recommendedName>
</protein>